<dbReference type="SMART" id="SM00593">
    <property type="entry name" value="RUN"/>
    <property type="match status" value="1"/>
</dbReference>
<evidence type="ECO:0000313" key="4">
    <source>
        <dbReference type="EMBL" id="KFW78554.1"/>
    </source>
</evidence>
<dbReference type="CDD" id="cd17694">
    <property type="entry name" value="RUN_RUFY1"/>
    <property type="match status" value="1"/>
</dbReference>
<organism evidence="4 5">
    <name type="scientific">Manacus vitellinus</name>
    <name type="common">golden-collared manakin</name>
    <dbReference type="NCBI Taxonomy" id="328815"/>
    <lineage>
        <taxon>Eukaryota</taxon>
        <taxon>Metazoa</taxon>
        <taxon>Chordata</taxon>
        <taxon>Craniata</taxon>
        <taxon>Vertebrata</taxon>
        <taxon>Euteleostomi</taxon>
        <taxon>Archelosauria</taxon>
        <taxon>Archosauria</taxon>
        <taxon>Dinosauria</taxon>
        <taxon>Saurischia</taxon>
        <taxon>Theropoda</taxon>
        <taxon>Coelurosauria</taxon>
        <taxon>Aves</taxon>
        <taxon>Neognathae</taxon>
        <taxon>Neoaves</taxon>
        <taxon>Telluraves</taxon>
        <taxon>Australaves</taxon>
        <taxon>Passeriformes</taxon>
        <taxon>Pipridae</taxon>
        <taxon>Manacus</taxon>
    </lineage>
</organism>
<dbReference type="Proteomes" id="UP000053258">
    <property type="component" value="Unassembled WGS sequence"/>
</dbReference>
<dbReference type="GO" id="GO:0015031">
    <property type="term" value="P:protein transport"/>
    <property type="evidence" value="ECO:0007669"/>
    <property type="project" value="TreeGrafter"/>
</dbReference>
<accession>A0A093S6M5</accession>
<dbReference type="InterPro" id="IPR047335">
    <property type="entry name" value="RUFY1-3"/>
</dbReference>
<keyword evidence="5" id="KW-1185">Reference proteome</keyword>
<dbReference type="GO" id="GO:0030100">
    <property type="term" value="P:regulation of endocytosis"/>
    <property type="evidence" value="ECO:0007669"/>
    <property type="project" value="TreeGrafter"/>
</dbReference>
<keyword evidence="1 2" id="KW-0175">Coiled coil</keyword>
<protein>
    <submittedName>
        <fullName evidence="4">RUN and FYVE domain-containing protein 1</fullName>
    </submittedName>
</protein>
<feature type="domain" description="RUN" evidence="3">
    <location>
        <begin position="28"/>
        <end position="160"/>
    </location>
</feature>
<feature type="non-terminal residue" evidence="4">
    <location>
        <position position="1"/>
    </location>
</feature>
<dbReference type="OrthoDB" id="79871at2759"/>
<proteinExistence type="predicted"/>
<dbReference type="FunFam" id="1.20.58.900:FF:000001">
    <property type="entry name" value="RUN and FYVE domain containing 2"/>
    <property type="match status" value="1"/>
</dbReference>
<evidence type="ECO:0000256" key="2">
    <source>
        <dbReference type="SAM" id="Coils"/>
    </source>
</evidence>
<feature type="non-terminal residue" evidence="4">
    <location>
        <position position="357"/>
    </location>
</feature>
<name>A0A093S6M5_9PASS</name>
<gene>
    <name evidence="4" type="ORF">N305_02885</name>
</gene>
<dbReference type="SUPFAM" id="SSF140741">
    <property type="entry name" value="RUN domain-like"/>
    <property type="match status" value="1"/>
</dbReference>
<dbReference type="InterPro" id="IPR047330">
    <property type="entry name" value="RUN_RUFY1"/>
</dbReference>
<evidence type="ECO:0000313" key="5">
    <source>
        <dbReference type="Proteomes" id="UP000053258"/>
    </source>
</evidence>
<feature type="coiled-coil region" evidence="2">
    <location>
        <begin position="203"/>
        <end position="230"/>
    </location>
</feature>
<evidence type="ECO:0000256" key="1">
    <source>
        <dbReference type="ARBA" id="ARBA00023054"/>
    </source>
</evidence>
<dbReference type="Pfam" id="PF02759">
    <property type="entry name" value="RUN"/>
    <property type="match status" value="1"/>
</dbReference>
<reference evidence="4 5" key="1">
    <citation type="submission" date="2014-06" db="EMBL/GenBank/DDBJ databases">
        <title>Genome evolution of avian class.</title>
        <authorList>
            <person name="Zhang G."/>
            <person name="Li C."/>
        </authorList>
    </citation>
    <scope>NUCLEOTIDE SEQUENCE [LARGE SCALE GENOMIC DNA]</scope>
    <source>
        <strain evidence="4">BGI_N305</strain>
    </source>
</reference>
<dbReference type="PROSITE" id="PS50826">
    <property type="entry name" value="RUN"/>
    <property type="match status" value="1"/>
</dbReference>
<dbReference type="GO" id="GO:0005737">
    <property type="term" value="C:cytoplasm"/>
    <property type="evidence" value="ECO:0007669"/>
    <property type="project" value="TreeGrafter"/>
</dbReference>
<dbReference type="Gene3D" id="1.20.58.900">
    <property type="match status" value="1"/>
</dbReference>
<dbReference type="AlphaFoldDB" id="A0A093S6M5"/>
<dbReference type="EMBL" id="KL670300">
    <property type="protein sequence ID" value="KFW78554.1"/>
    <property type="molecule type" value="Genomic_DNA"/>
</dbReference>
<dbReference type="STRING" id="328815.ENSMVIP00005015791"/>
<dbReference type="InterPro" id="IPR004012">
    <property type="entry name" value="Run_dom"/>
</dbReference>
<dbReference type="PANTHER" id="PTHR45956:SF4">
    <property type="entry name" value="RUN AND FYVE DOMAIN-CONTAINING PROTEIN 1"/>
    <property type="match status" value="1"/>
</dbReference>
<dbReference type="InterPro" id="IPR037213">
    <property type="entry name" value="Run_dom_sf"/>
</dbReference>
<dbReference type="PANTHER" id="PTHR45956">
    <property type="entry name" value="RUN AND FYVE DOMAIN-CONTAINING PROTEIN 2-LIKE PROTEIN"/>
    <property type="match status" value="1"/>
</dbReference>
<sequence>ERANLMNMMKLSIKILIQSALSLGRTLDSDFPPLQQFFVVLEHCLKHGLKVKKTFIGQNKSFFGPLELVEKLCPEASDIATSVKNLPELKTAVGRGRAWLYLALMQKKLADYLKVLLDHKHLLSEFYEPDALMMEEEGAVIVGLLVGLNVIDANLCLKGEDLDSQVGVIDFSLYLKETQDSDDKQDGGITAVLDQKHYVEELNRHLSCTVADLQNKIDCLEKTNSKLQEEVCVWSVKYFSQLSSIRGKNPQECTLDLKHLSRYWKSLCKELEKELELQIGMKTEMEIAMKLLEKDTHEKQDTLVALRQQLEEVKAINLQMFHKSQNAECSLQQKTEAISSFEGKTNEMMSSMKQMEE</sequence>
<evidence type="ECO:0000259" key="3">
    <source>
        <dbReference type="PROSITE" id="PS50826"/>
    </source>
</evidence>